<protein>
    <recommendedName>
        <fullName evidence="2">Transcription elongation factor Eaf N-terminal domain-containing protein</fullName>
    </recommendedName>
</protein>
<feature type="compositionally biased region" description="Polar residues" evidence="1">
    <location>
        <begin position="404"/>
        <end position="418"/>
    </location>
</feature>
<dbReference type="Pfam" id="PF09816">
    <property type="entry name" value="EAF"/>
    <property type="match status" value="1"/>
</dbReference>
<reference evidence="3 4" key="1">
    <citation type="submission" date="2016-07" db="EMBL/GenBank/DDBJ databases">
        <title>Pervasive Adenine N6-methylation of Active Genes in Fungi.</title>
        <authorList>
            <consortium name="DOE Joint Genome Institute"/>
            <person name="Mondo S.J."/>
            <person name="Dannebaum R.O."/>
            <person name="Kuo R.C."/>
            <person name="Labutti K."/>
            <person name="Haridas S."/>
            <person name="Kuo A."/>
            <person name="Salamov A."/>
            <person name="Ahrendt S.R."/>
            <person name="Lipzen A."/>
            <person name="Sullivan W."/>
            <person name="Andreopoulos W.B."/>
            <person name="Clum A."/>
            <person name="Lindquist E."/>
            <person name="Daum C."/>
            <person name="Ramamoorthy G.K."/>
            <person name="Gryganskyi A."/>
            <person name="Culley D."/>
            <person name="Magnuson J.K."/>
            <person name="James T.Y."/>
            <person name="O'Malley M.A."/>
            <person name="Stajich J.E."/>
            <person name="Spatafora J.W."/>
            <person name="Visel A."/>
            <person name="Grigoriev I.V."/>
        </authorList>
    </citation>
    <scope>NUCLEOTIDE SEQUENCE [LARGE SCALE GENOMIC DNA]</scope>
    <source>
        <strain evidence="3 4">NRRL 1336</strain>
    </source>
</reference>
<feature type="domain" description="Transcription elongation factor Eaf N-terminal" evidence="2">
    <location>
        <begin position="10"/>
        <end position="106"/>
    </location>
</feature>
<evidence type="ECO:0000259" key="2">
    <source>
        <dbReference type="Pfam" id="PF09816"/>
    </source>
</evidence>
<dbReference type="Proteomes" id="UP000193560">
    <property type="component" value="Unassembled WGS sequence"/>
</dbReference>
<dbReference type="InterPro" id="IPR019194">
    <property type="entry name" value="Tscrpt_elong_fac_Eaf_N"/>
</dbReference>
<evidence type="ECO:0000313" key="3">
    <source>
        <dbReference type="EMBL" id="ORZ25980.1"/>
    </source>
</evidence>
<feature type="compositionally biased region" description="Polar residues" evidence="1">
    <location>
        <begin position="206"/>
        <end position="221"/>
    </location>
</feature>
<sequence length="443" mass="47471">MTFELKSGNYAVQTGKSFSDPSDSTHDYYTLRFTSKLDPTMPSRTATLRQENDTYFADWALSDNVLSYEGVKGNVQEMDCLLIFDEETQTFTIERPSLKTTLKKSKKSTHAPTNKKSATTRKGKSKPAPPSSSTTETNNYEKEAQKQTSPISLALPQQKPKDTQGTATSPTNDNDDSFDDDILRDMDEILNSNDDDDDDDDDNTEFETITTPHMSNDSMQIDSVPLPISPRPAATSSPGNQQQPSTPGNRRRQVLKMASAPIRRLDSSPPTPAPTPSSSSAVTIPPPQPPQSPSLSNKRPRTSGKTISAETLAARRKAASAIRSDSSSGSSSSGSDSSSDDDGSGSSGSSGSGSDSDDDDMDLLAANISQGLSENETRRPSLPHADSASNHLRHTPNVYDAALTPTSNRGSNNVTPGPTSLRDLLGKGDQHDDDDVSSSDDDG</sequence>
<feature type="compositionally biased region" description="Acidic residues" evidence="1">
    <location>
        <begin position="193"/>
        <end position="205"/>
    </location>
</feature>
<dbReference type="OrthoDB" id="125903at2759"/>
<accession>A0A1X2J2E5</accession>
<proteinExistence type="predicted"/>
<feature type="compositionally biased region" description="Acidic residues" evidence="1">
    <location>
        <begin position="431"/>
        <end position="443"/>
    </location>
</feature>
<evidence type="ECO:0000313" key="4">
    <source>
        <dbReference type="Proteomes" id="UP000193560"/>
    </source>
</evidence>
<feature type="compositionally biased region" description="Low complexity" evidence="1">
    <location>
        <begin position="324"/>
        <end position="337"/>
    </location>
</feature>
<keyword evidence="4" id="KW-1185">Reference proteome</keyword>
<gene>
    <name evidence="3" type="ORF">BCR42DRAFT_401357</name>
</gene>
<evidence type="ECO:0000256" key="1">
    <source>
        <dbReference type="SAM" id="MobiDB-lite"/>
    </source>
</evidence>
<dbReference type="AlphaFoldDB" id="A0A1X2J2E5"/>
<feature type="region of interest" description="Disordered" evidence="1">
    <location>
        <begin position="95"/>
        <end position="443"/>
    </location>
</feature>
<comment type="caution">
    <text evidence="3">The sequence shown here is derived from an EMBL/GenBank/DDBJ whole genome shotgun (WGS) entry which is preliminary data.</text>
</comment>
<name>A0A1X2J2E5_9FUNG</name>
<feature type="compositionally biased region" description="Polar residues" evidence="1">
    <location>
        <begin position="163"/>
        <end position="172"/>
    </location>
</feature>
<feature type="compositionally biased region" description="Polar residues" evidence="1">
    <location>
        <begin position="234"/>
        <end position="248"/>
    </location>
</feature>
<dbReference type="EMBL" id="MCGE01000001">
    <property type="protein sequence ID" value="ORZ25980.1"/>
    <property type="molecule type" value="Genomic_DNA"/>
</dbReference>
<organism evidence="3 4">
    <name type="scientific">Absidia repens</name>
    <dbReference type="NCBI Taxonomy" id="90262"/>
    <lineage>
        <taxon>Eukaryota</taxon>
        <taxon>Fungi</taxon>
        <taxon>Fungi incertae sedis</taxon>
        <taxon>Mucoromycota</taxon>
        <taxon>Mucoromycotina</taxon>
        <taxon>Mucoromycetes</taxon>
        <taxon>Mucorales</taxon>
        <taxon>Cunninghamellaceae</taxon>
        <taxon>Absidia</taxon>
    </lineage>
</organism>
<dbReference type="STRING" id="90262.A0A1X2J2E5"/>